<dbReference type="Gene3D" id="3.40.50.300">
    <property type="entry name" value="P-loop containing nucleotide triphosphate hydrolases"/>
    <property type="match status" value="1"/>
</dbReference>
<evidence type="ECO:0000256" key="3">
    <source>
        <dbReference type="ARBA" id="ARBA00022741"/>
    </source>
</evidence>
<keyword evidence="5 7" id="KW-1133">Transmembrane helix</keyword>
<dbReference type="InterPro" id="IPR003439">
    <property type="entry name" value="ABC_transporter-like_ATP-bd"/>
</dbReference>
<accession>A0A410WSJ6</accession>
<proteinExistence type="predicted"/>
<dbReference type="InterPro" id="IPR003593">
    <property type="entry name" value="AAA+_ATPase"/>
</dbReference>
<dbReference type="OrthoDB" id="9770415at2"/>
<evidence type="ECO:0000256" key="2">
    <source>
        <dbReference type="ARBA" id="ARBA00022692"/>
    </source>
</evidence>
<keyword evidence="2 7" id="KW-0812">Transmembrane</keyword>
<dbReference type="RefSeq" id="WP_042229633.1">
    <property type="nucleotide sequence ID" value="NZ_CP026520.1"/>
</dbReference>
<evidence type="ECO:0000256" key="5">
    <source>
        <dbReference type="ARBA" id="ARBA00022989"/>
    </source>
</evidence>
<dbReference type="SUPFAM" id="SSF52540">
    <property type="entry name" value="P-loop containing nucleoside triphosphate hydrolases"/>
    <property type="match status" value="1"/>
</dbReference>
<dbReference type="GO" id="GO:0140359">
    <property type="term" value="F:ABC-type transporter activity"/>
    <property type="evidence" value="ECO:0007669"/>
    <property type="project" value="InterPro"/>
</dbReference>
<feature type="transmembrane region" description="Helical" evidence="7">
    <location>
        <begin position="134"/>
        <end position="154"/>
    </location>
</feature>
<protein>
    <submittedName>
        <fullName evidence="10 11">ABC transporter ATP-binding protein</fullName>
    </submittedName>
</protein>
<feature type="domain" description="ABC transmembrane type-1" evidence="9">
    <location>
        <begin position="29"/>
        <end position="301"/>
    </location>
</feature>
<sequence>MNTKQFLWRMAAYHPGLFWKGIFQWLPFNLAPVAAGLLMKVFFDQLTGHSASSDVTWFVVALLAANAAATLGSIRFASRTETALNFRIKGLIRQNLLNHILGQPGARAIPGSPGEAVSQFRDDVDQLADTIRNVNLLVVKTVFFLTALAVLFAINVPVTLGVILPLLAVFALVQTRIIRMSVRLRPKGNGRRELSGFMSEVFQSVLAVKVAGAEDSVVEEFSRLSDDRRKQVSRDRVMSQLMYALLPNLVQIGSGILLLAGARLLGPGKFTVGDYALFVHLLLHMSKFIEYSGTSITQIKQVKGYLRRLNWLLQGSSLDRMIDFKPLDLAESPPAAPPPAVSESRQFKQLQTKSLTYFYPGTAKGIKRIDLQISRGSFVVIVGRVGSGKTTLLRTILGLLPAAAGEVRWNNRRIANPGEFFVPPRTAYTPQVPKLYNGTLKENILLGLPEEGLEQAVYDAVLEEDVRLLDKGLDTEVGVRGVKLSNGQIQRSAAARMFVRGSEVLVVDDMSSALDAETESRLWERLNAREEATCLVVSHRREALRRADHIIVMKDGEIEAQGTFRELALSSEEFRALLDEAGGTLPGNRP</sequence>
<dbReference type="InterPro" id="IPR011527">
    <property type="entry name" value="ABC1_TM_dom"/>
</dbReference>
<keyword evidence="4 11" id="KW-0067">ATP-binding</keyword>
<dbReference type="GO" id="GO:0005886">
    <property type="term" value="C:plasma membrane"/>
    <property type="evidence" value="ECO:0007669"/>
    <property type="project" value="UniProtKB-SubCell"/>
</dbReference>
<evidence type="ECO:0000259" key="9">
    <source>
        <dbReference type="PROSITE" id="PS50929"/>
    </source>
</evidence>
<dbReference type="SMART" id="SM00382">
    <property type="entry name" value="AAA"/>
    <property type="match status" value="1"/>
</dbReference>
<evidence type="ECO:0000313" key="13">
    <source>
        <dbReference type="Proteomes" id="UP001527202"/>
    </source>
</evidence>
<keyword evidence="13" id="KW-1185">Reference proteome</keyword>
<dbReference type="PANTHER" id="PTHR24221">
    <property type="entry name" value="ATP-BINDING CASSETTE SUB-FAMILY B"/>
    <property type="match status" value="1"/>
</dbReference>
<dbReference type="EMBL" id="CP026520">
    <property type="protein sequence ID" value="QAV17314.1"/>
    <property type="molecule type" value="Genomic_DNA"/>
</dbReference>
<evidence type="ECO:0000259" key="8">
    <source>
        <dbReference type="PROSITE" id="PS50893"/>
    </source>
</evidence>
<dbReference type="InterPro" id="IPR027417">
    <property type="entry name" value="P-loop_NTPase"/>
</dbReference>
<dbReference type="Pfam" id="PF00664">
    <property type="entry name" value="ABC_membrane"/>
    <property type="match status" value="1"/>
</dbReference>
<feature type="transmembrane region" description="Helical" evidence="7">
    <location>
        <begin position="160"/>
        <end position="178"/>
    </location>
</feature>
<dbReference type="PROSITE" id="PS50929">
    <property type="entry name" value="ABC_TM1F"/>
    <property type="match status" value="1"/>
</dbReference>
<organism evidence="11 12">
    <name type="scientific">Paenibacillus chitinolyticus</name>
    <dbReference type="NCBI Taxonomy" id="79263"/>
    <lineage>
        <taxon>Bacteria</taxon>
        <taxon>Bacillati</taxon>
        <taxon>Bacillota</taxon>
        <taxon>Bacilli</taxon>
        <taxon>Bacillales</taxon>
        <taxon>Paenibacillaceae</taxon>
        <taxon>Paenibacillus</taxon>
    </lineage>
</organism>
<feature type="transmembrane region" description="Helical" evidence="7">
    <location>
        <begin position="21"/>
        <end position="43"/>
    </location>
</feature>
<dbReference type="EMBL" id="JAMDMJ010000008">
    <property type="protein sequence ID" value="MCY9595549.1"/>
    <property type="molecule type" value="Genomic_DNA"/>
</dbReference>
<evidence type="ECO:0000313" key="12">
    <source>
        <dbReference type="Proteomes" id="UP000288943"/>
    </source>
</evidence>
<dbReference type="PANTHER" id="PTHR24221:SF423">
    <property type="entry name" value="ABC TRANSPORTER"/>
    <property type="match status" value="1"/>
</dbReference>
<dbReference type="GO" id="GO:0005524">
    <property type="term" value="F:ATP binding"/>
    <property type="evidence" value="ECO:0007669"/>
    <property type="project" value="UniProtKB-KW"/>
</dbReference>
<dbReference type="GO" id="GO:0016887">
    <property type="term" value="F:ATP hydrolysis activity"/>
    <property type="evidence" value="ECO:0007669"/>
    <property type="project" value="InterPro"/>
</dbReference>
<evidence type="ECO:0000256" key="1">
    <source>
        <dbReference type="ARBA" id="ARBA00004651"/>
    </source>
</evidence>
<evidence type="ECO:0000256" key="7">
    <source>
        <dbReference type="SAM" id="Phobius"/>
    </source>
</evidence>
<dbReference type="KEGG" id="pchi:PC41400_06410"/>
<feature type="domain" description="ABC transporter" evidence="8">
    <location>
        <begin position="350"/>
        <end position="580"/>
    </location>
</feature>
<keyword evidence="3" id="KW-0547">Nucleotide-binding</keyword>
<evidence type="ECO:0000313" key="10">
    <source>
        <dbReference type="EMBL" id="MCY9595549.1"/>
    </source>
</evidence>
<dbReference type="InterPro" id="IPR036640">
    <property type="entry name" value="ABC1_TM_sf"/>
</dbReference>
<dbReference type="Gene3D" id="1.20.1560.10">
    <property type="entry name" value="ABC transporter type 1, transmembrane domain"/>
    <property type="match status" value="1"/>
</dbReference>
<comment type="subcellular location">
    <subcellularLocation>
        <location evidence="1">Cell membrane</location>
        <topology evidence="1">Multi-pass membrane protein</topology>
    </subcellularLocation>
</comment>
<reference evidence="11 12" key="1">
    <citation type="submission" date="2018-01" db="EMBL/GenBank/DDBJ databases">
        <title>The whole genome sequencing and assembly of Paenibacillus chitinolyticus KCCM 41400 strain.</title>
        <authorList>
            <person name="Kim J.-Y."/>
            <person name="Park M.-K."/>
            <person name="Lee Y.-J."/>
            <person name="Yi H."/>
            <person name="Bahn Y.-S."/>
            <person name="Kim J.F."/>
            <person name="Lee D.-W."/>
        </authorList>
    </citation>
    <scope>NUCLEOTIDE SEQUENCE [LARGE SCALE GENOMIC DNA]</scope>
    <source>
        <strain evidence="11 12">KCCM 41400</strain>
    </source>
</reference>
<dbReference type="PROSITE" id="PS50893">
    <property type="entry name" value="ABC_TRANSPORTER_2"/>
    <property type="match status" value="1"/>
</dbReference>
<dbReference type="Proteomes" id="UP001527202">
    <property type="component" value="Unassembled WGS sequence"/>
</dbReference>
<dbReference type="InterPro" id="IPR039421">
    <property type="entry name" value="Type_1_exporter"/>
</dbReference>
<gene>
    <name evidence="10" type="ORF">M5X16_07185</name>
    <name evidence="11" type="ORF">PC41400_06410</name>
</gene>
<evidence type="ECO:0000256" key="6">
    <source>
        <dbReference type="ARBA" id="ARBA00023136"/>
    </source>
</evidence>
<keyword evidence="6 7" id="KW-0472">Membrane</keyword>
<name>A0A410WSJ6_9BACL</name>
<feature type="transmembrane region" description="Helical" evidence="7">
    <location>
        <begin position="241"/>
        <end position="262"/>
    </location>
</feature>
<evidence type="ECO:0000313" key="11">
    <source>
        <dbReference type="EMBL" id="QAV17314.1"/>
    </source>
</evidence>
<reference evidence="10 13" key="2">
    <citation type="submission" date="2022-05" db="EMBL/GenBank/DDBJ databases">
        <title>Genome Sequencing of Bee-Associated Microbes.</title>
        <authorList>
            <person name="Dunlap C."/>
        </authorList>
    </citation>
    <scope>NUCLEOTIDE SEQUENCE [LARGE SCALE GENOMIC DNA]</scope>
    <source>
        <strain evidence="10 13">NRRL B-23120</strain>
    </source>
</reference>
<dbReference type="Proteomes" id="UP000288943">
    <property type="component" value="Chromosome"/>
</dbReference>
<dbReference type="SUPFAM" id="SSF90123">
    <property type="entry name" value="ABC transporter transmembrane region"/>
    <property type="match status" value="1"/>
</dbReference>
<dbReference type="AlphaFoldDB" id="A0A410WSJ6"/>
<feature type="transmembrane region" description="Helical" evidence="7">
    <location>
        <begin position="55"/>
        <end position="77"/>
    </location>
</feature>
<dbReference type="Pfam" id="PF00005">
    <property type="entry name" value="ABC_tran"/>
    <property type="match status" value="1"/>
</dbReference>
<dbReference type="GeneID" id="95374450"/>
<evidence type="ECO:0000256" key="4">
    <source>
        <dbReference type="ARBA" id="ARBA00022840"/>
    </source>
</evidence>